<reference evidence="1 2" key="1">
    <citation type="journal article" date="2023" name="Antonie Van Leeuwenhoek">
        <title>Flavobacterium potami sp. nov., a multi-metal resistance genes harbouring bacterium isolated from shallow river silt.</title>
        <authorList>
            <person name="Li S."/>
            <person name="Mao S."/>
            <person name="Mu W."/>
            <person name="Guo B."/>
            <person name="Li C."/>
            <person name="Zhu Q."/>
            <person name="Hou X."/>
            <person name="Zhao Y."/>
            <person name="Wei S."/>
            <person name="Liu H."/>
            <person name="Liu A."/>
        </authorList>
    </citation>
    <scope>NUCLEOTIDE SEQUENCE [LARGE SCALE GENOMIC DNA]</scope>
    <source>
        <strain evidence="1 2">17A</strain>
    </source>
</reference>
<dbReference type="Gene3D" id="3.40.50.1000">
    <property type="entry name" value="HAD superfamily/HAD-like"/>
    <property type="match status" value="1"/>
</dbReference>
<dbReference type="PANTHER" id="PTHR43434:SF19">
    <property type="entry name" value="PHOSPHONOACETALDEHYDE HYDROLASE"/>
    <property type="match status" value="1"/>
</dbReference>
<protein>
    <submittedName>
        <fullName evidence="1">HAD-IA family hydrolase</fullName>
    </submittedName>
</protein>
<keyword evidence="2" id="KW-1185">Reference proteome</keyword>
<organism evidence="1 2">
    <name type="scientific">Flavobacterium potami</name>
    <dbReference type="NCBI Taxonomy" id="2872310"/>
    <lineage>
        <taxon>Bacteria</taxon>
        <taxon>Pseudomonadati</taxon>
        <taxon>Bacteroidota</taxon>
        <taxon>Flavobacteriia</taxon>
        <taxon>Flavobacteriales</taxon>
        <taxon>Flavobacteriaceae</taxon>
        <taxon>Flavobacterium</taxon>
    </lineage>
</organism>
<dbReference type="InterPro" id="IPR006439">
    <property type="entry name" value="HAD-SF_hydro_IA"/>
</dbReference>
<dbReference type="InterPro" id="IPR036412">
    <property type="entry name" value="HAD-like_sf"/>
</dbReference>
<proteinExistence type="predicted"/>
<dbReference type="RefSeq" id="WP_223704196.1">
    <property type="nucleotide sequence ID" value="NZ_JAINUY010000001.1"/>
</dbReference>
<accession>A0A9X1KPQ8</accession>
<dbReference type="InterPro" id="IPR041492">
    <property type="entry name" value="HAD_2"/>
</dbReference>
<dbReference type="Gene3D" id="1.10.150.240">
    <property type="entry name" value="Putative phosphatase, domain 2"/>
    <property type="match status" value="1"/>
</dbReference>
<dbReference type="EMBL" id="JAINUY010000001">
    <property type="protein sequence ID" value="MBZ4033366.1"/>
    <property type="molecule type" value="Genomic_DNA"/>
</dbReference>
<dbReference type="PANTHER" id="PTHR43434">
    <property type="entry name" value="PHOSPHOGLYCOLATE PHOSPHATASE"/>
    <property type="match status" value="1"/>
</dbReference>
<dbReference type="InterPro" id="IPR023198">
    <property type="entry name" value="PGP-like_dom2"/>
</dbReference>
<gene>
    <name evidence="1" type="ORF">K6T82_01205</name>
</gene>
<evidence type="ECO:0000313" key="2">
    <source>
        <dbReference type="Proteomes" id="UP001139366"/>
    </source>
</evidence>
<dbReference type="InterPro" id="IPR050155">
    <property type="entry name" value="HAD-like_hydrolase_sf"/>
</dbReference>
<dbReference type="AlphaFoldDB" id="A0A9X1KPQ8"/>
<name>A0A9X1KPQ8_9FLAO</name>
<dbReference type="GO" id="GO:0006281">
    <property type="term" value="P:DNA repair"/>
    <property type="evidence" value="ECO:0007669"/>
    <property type="project" value="TreeGrafter"/>
</dbReference>
<dbReference type="SFLD" id="SFLDG01129">
    <property type="entry name" value="C1.5:_HAD__Beta-PGM__Phosphata"/>
    <property type="match status" value="1"/>
</dbReference>
<dbReference type="NCBIfam" id="TIGR01549">
    <property type="entry name" value="HAD-SF-IA-v1"/>
    <property type="match status" value="1"/>
</dbReference>
<dbReference type="SUPFAM" id="SSF56784">
    <property type="entry name" value="HAD-like"/>
    <property type="match status" value="1"/>
</dbReference>
<dbReference type="SFLD" id="SFLDS00003">
    <property type="entry name" value="Haloacid_Dehalogenase"/>
    <property type="match status" value="1"/>
</dbReference>
<dbReference type="GO" id="GO:0008967">
    <property type="term" value="F:phosphoglycolate phosphatase activity"/>
    <property type="evidence" value="ECO:0007669"/>
    <property type="project" value="TreeGrafter"/>
</dbReference>
<comment type="caution">
    <text evidence="1">The sequence shown here is derived from an EMBL/GenBank/DDBJ whole genome shotgun (WGS) entry which is preliminary data.</text>
</comment>
<dbReference type="Pfam" id="PF13419">
    <property type="entry name" value="HAD_2"/>
    <property type="match status" value="1"/>
</dbReference>
<sequence length="219" mass="24728">MELIVFDMAGTTVQDENKVGLTLQTALKEFGYEFSIEEINVVMGYEKPVAISILINDENVEATLINKIHQSFVEKMIAYYKQSNEVKSTPNAYETIQYLRSNGIKVAFDTGFSRPIADAIFEKLNWKQGIDFDFSITSDEVEHGRPYPDMIFKAMEHFNISDASKVGKVGDTMSDLQQGENAKCGLVVGVTTGAYSREELQNHYHNYIIDNLSELKNNL</sequence>
<dbReference type="InterPro" id="IPR023214">
    <property type="entry name" value="HAD_sf"/>
</dbReference>
<dbReference type="Proteomes" id="UP001139366">
    <property type="component" value="Unassembled WGS sequence"/>
</dbReference>
<evidence type="ECO:0000313" key="1">
    <source>
        <dbReference type="EMBL" id="MBZ4033366.1"/>
    </source>
</evidence>
<keyword evidence="1" id="KW-0378">Hydrolase</keyword>
<dbReference type="GO" id="GO:0005829">
    <property type="term" value="C:cytosol"/>
    <property type="evidence" value="ECO:0007669"/>
    <property type="project" value="TreeGrafter"/>
</dbReference>